<reference evidence="1 2" key="1">
    <citation type="journal article" date="2021" name="Hortic Res">
        <title>The domestication of Cucurbita argyrosperma as revealed by the genome of its wild relative.</title>
        <authorList>
            <person name="Barrera-Redondo J."/>
            <person name="Sanchez-de la Vega G."/>
            <person name="Aguirre-Liguori J.A."/>
            <person name="Castellanos-Morales G."/>
            <person name="Gutierrez-Guerrero Y.T."/>
            <person name="Aguirre-Dugua X."/>
            <person name="Aguirre-Planter E."/>
            <person name="Tenaillon M.I."/>
            <person name="Lira-Saade R."/>
            <person name="Eguiarte L.E."/>
        </authorList>
    </citation>
    <scope>NUCLEOTIDE SEQUENCE [LARGE SCALE GENOMIC DNA]</scope>
    <source>
        <strain evidence="1">JBR-2021</strain>
    </source>
</reference>
<evidence type="ECO:0000313" key="2">
    <source>
        <dbReference type="Proteomes" id="UP000685013"/>
    </source>
</evidence>
<name>A0AAV6NX93_9ROSI</name>
<protein>
    <submittedName>
        <fullName evidence="1">Uncharacterized protein</fullName>
    </submittedName>
</protein>
<dbReference type="EMBL" id="JAGKQH010000004">
    <property type="protein sequence ID" value="KAG6602480.1"/>
    <property type="molecule type" value="Genomic_DNA"/>
</dbReference>
<feature type="non-terminal residue" evidence="1">
    <location>
        <position position="1"/>
    </location>
</feature>
<dbReference type="Proteomes" id="UP000685013">
    <property type="component" value="Chromosome 4"/>
</dbReference>
<keyword evidence="2" id="KW-1185">Reference proteome</keyword>
<comment type="caution">
    <text evidence="1">The sequence shown here is derived from an EMBL/GenBank/DDBJ whole genome shotgun (WGS) entry which is preliminary data.</text>
</comment>
<accession>A0AAV6NX93</accession>
<gene>
    <name evidence="1" type="ORF">SDJN03_07713</name>
</gene>
<dbReference type="AlphaFoldDB" id="A0AAV6NX93"/>
<evidence type="ECO:0000313" key="1">
    <source>
        <dbReference type="EMBL" id="KAG6602480.1"/>
    </source>
</evidence>
<proteinExistence type="predicted"/>
<organism evidence="1 2">
    <name type="scientific">Cucurbita argyrosperma subsp. sororia</name>
    <dbReference type="NCBI Taxonomy" id="37648"/>
    <lineage>
        <taxon>Eukaryota</taxon>
        <taxon>Viridiplantae</taxon>
        <taxon>Streptophyta</taxon>
        <taxon>Embryophyta</taxon>
        <taxon>Tracheophyta</taxon>
        <taxon>Spermatophyta</taxon>
        <taxon>Magnoliopsida</taxon>
        <taxon>eudicotyledons</taxon>
        <taxon>Gunneridae</taxon>
        <taxon>Pentapetalae</taxon>
        <taxon>rosids</taxon>
        <taxon>fabids</taxon>
        <taxon>Cucurbitales</taxon>
        <taxon>Cucurbitaceae</taxon>
        <taxon>Cucurbiteae</taxon>
        <taxon>Cucurbita</taxon>
    </lineage>
</organism>
<sequence>MFYFKLFVKSPLEAYPRQSQFNFQHLSVSIYIVGRRRLPPQARPWILPRVIAFLSLFLPLPSILWQSQSQIPAIIYLQLNRCVTLSEG</sequence>